<dbReference type="OrthoDB" id="2868629at2"/>
<dbReference type="Proteomes" id="UP000247790">
    <property type="component" value="Unassembled WGS sequence"/>
</dbReference>
<evidence type="ECO:0000313" key="3">
    <source>
        <dbReference type="Proteomes" id="UP000247790"/>
    </source>
</evidence>
<evidence type="ECO:0000313" key="4">
    <source>
        <dbReference type="Proteomes" id="UP000509327"/>
    </source>
</evidence>
<accession>A0A2V4UY84</accession>
<dbReference type="EMBL" id="QJSW01000025">
    <property type="protein sequence ID" value="PYE44279.1"/>
    <property type="molecule type" value="Genomic_DNA"/>
</dbReference>
<sequence>MLKKNTLHTITCALFVALILNSCQHSDLLKQAESNKAPKALETFYSGDITKIDSLEIMSGSDGYTKNTTDSRLIQDWIEKIRHLNIILDPELEDTSGVLFHVTMFKQGKAVFYMTPTDINHQQIEPQDELADLMTELYQTIYQL</sequence>
<dbReference type="RefSeq" id="WP_110899116.1">
    <property type="nucleotide sequence ID" value="NZ_CP054614.1"/>
</dbReference>
<dbReference type="EMBL" id="CP054614">
    <property type="protein sequence ID" value="QKS57649.1"/>
    <property type="molecule type" value="Genomic_DNA"/>
</dbReference>
<evidence type="ECO:0000313" key="2">
    <source>
        <dbReference type="EMBL" id="QKS57649.1"/>
    </source>
</evidence>
<gene>
    <name evidence="1" type="ORF">DFQ00_12556</name>
    <name evidence="2" type="ORF">HUB98_15965</name>
</gene>
<reference evidence="2 4" key="2">
    <citation type="submission" date="2020-06" db="EMBL/GenBank/DDBJ databases">
        <title>Complete genome of Paenibacillus barcinonensis KACC11450.</title>
        <authorList>
            <person name="Kim M."/>
            <person name="Park Y.-J."/>
            <person name="Shin J.-H."/>
        </authorList>
    </citation>
    <scope>NUCLEOTIDE SEQUENCE [LARGE SCALE GENOMIC DNA]</scope>
    <source>
        <strain evidence="2 4">KACC11450</strain>
    </source>
</reference>
<reference evidence="1 3" key="1">
    <citation type="submission" date="2018-06" db="EMBL/GenBank/DDBJ databases">
        <title>Genomic Encyclopedia of Type Strains, Phase III (KMG-III): the genomes of soil and plant-associated and newly described type strains.</title>
        <authorList>
            <person name="Whitman W."/>
        </authorList>
    </citation>
    <scope>NUCLEOTIDE SEQUENCE [LARGE SCALE GENOMIC DNA]</scope>
    <source>
        <strain evidence="1 3">CECT 7022</strain>
    </source>
</reference>
<name>A0A2V4UY84_PAEBA</name>
<dbReference type="Proteomes" id="UP000509327">
    <property type="component" value="Chromosome"/>
</dbReference>
<dbReference type="AlphaFoldDB" id="A0A2V4UY84"/>
<proteinExistence type="predicted"/>
<protein>
    <submittedName>
        <fullName evidence="1">Uncharacterized protein</fullName>
    </submittedName>
</protein>
<evidence type="ECO:0000313" key="1">
    <source>
        <dbReference type="EMBL" id="PYE44279.1"/>
    </source>
</evidence>
<organism evidence="1 3">
    <name type="scientific">Paenibacillus barcinonensis</name>
    <dbReference type="NCBI Taxonomy" id="198119"/>
    <lineage>
        <taxon>Bacteria</taxon>
        <taxon>Bacillati</taxon>
        <taxon>Bacillota</taxon>
        <taxon>Bacilli</taxon>
        <taxon>Bacillales</taxon>
        <taxon>Paenibacillaceae</taxon>
        <taxon>Paenibacillus</taxon>
    </lineage>
</organism>
<keyword evidence="4" id="KW-1185">Reference proteome</keyword>